<evidence type="ECO:0000256" key="2">
    <source>
        <dbReference type="ARBA" id="ARBA00009008"/>
    </source>
</evidence>
<keyword evidence="6" id="KW-0131">Cell cycle</keyword>
<evidence type="ECO:0000256" key="5">
    <source>
        <dbReference type="ARBA" id="ARBA00023054"/>
    </source>
</evidence>
<evidence type="ECO:0000256" key="3">
    <source>
        <dbReference type="ARBA" id="ARBA00022490"/>
    </source>
</evidence>
<evidence type="ECO:0000313" key="10">
    <source>
        <dbReference type="Proteomes" id="UP000315525"/>
    </source>
</evidence>
<protein>
    <submittedName>
        <fullName evidence="9">DivIVA domain-containing protein</fullName>
    </submittedName>
</protein>
<comment type="subcellular location">
    <subcellularLocation>
        <location evidence="1">Cytoplasm</location>
    </subcellularLocation>
</comment>
<dbReference type="Pfam" id="PF05103">
    <property type="entry name" value="DivIVA"/>
    <property type="match status" value="1"/>
</dbReference>
<reference evidence="9 10" key="1">
    <citation type="submission" date="2019-03" db="EMBL/GenBank/DDBJ databases">
        <title>Metabolic potential of uncultured bacteria and archaea associated with petroleum seepage in deep-sea sediments.</title>
        <authorList>
            <person name="Dong X."/>
            <person name="Hubert C."/>
        </authorList>
    </citation>
    <scope>NUCLEOTIDE SEQUENCE [LARGE SCALE GENOMIC DNA]</scope>
    <source>
        <strain evidence="9">E44_bin18</strain>
    </source>
</reference>
<sequence>MKITPLDLRKQEFKRAMRGYDVHEVDAFLEMVAKEMEELLRENSVLTERLRELDLKIDDYRNMEKTLQGTLTSAQRTADDLKKNAGKEAELIVRNAKMRATRLVEEARAKVTDLQAEVSALEGQREVFVAKFKSMIEVQQRLLEAHSLGKRRPAIVKPSPVMTSGGAAPDPEPQGGRTSDYSSLGNLFLEAESGDTRKAANPE</sequence>
<organism evidence="9 10">
    <name type="scientific">candidate division TA06 bacterium</name>
    <dbReference type="NCBI Taxonomy" id="2250710"/>
    <lineage>
        <taxon>Bacteria</taxon>
        <taxon>Bacteria division TA06</taxon>
    </lineage>
</organism>
<proteinExistence type="inferred from homology"/>
<evidence type="ECO:0000256" key="1">
    <source>
        <dbReference type="ARBA" id="ARBA00004496"/>
    </source>
</evidence>
<dbReference type="PANTHER" id="PTHR35794">
    <property type="entry name" value="CELL DIVISION PROTEIN DIVIVA"/>
    <property type="match status" value="1"/>
</dbReference>
<dbReference type="Proteomes" id="UP000315525">
    <property type="component" value="Unassembled WGS sequence"/>
</dbReference>
<accession>A0A523UNJ5</accession>
<evidence type="ECO:0000256" key="8">
    <source>
        <dbReference type="SAM" id="MobiDB-lite"/>
    </source>
</evidence>
<feature type="compositionally biased region" description="Basic and acidic residues" evidence="8">
    <location>
        <begin position="194"/>
        <end position="203"/>
    </location>
</feature>
<name>A0A523UNJ5_UNCT6</name>
<feature type="region of interest" description="Disordered" evidence="8">
    <location>
        <begin position="153"/>
        <end position="203"/>
    </location>
</feature>
<dbReference type="GO" id="GO:0005737">
    <property type="term" value="C:cytoplasm"/>
    <property type="evidence" value="ECO:0007669"/>
    <property type="project" value="UniProtKB-SubCell"/>
</dbReference>
<comment type="caution">
    <text evidence="9">The sequence shown here is derived from an EMBL/GenBank/DDBJ whole genome shotgun (WGS) entry which is preliminary data.</text>
</comment>
<dbReference type="Gene3D" id="6.10.250.660">
    <property type="match status" value="1"/>
</dbReference>
<dbReference type="EMBL" id="SOJN01000142">
    <property type="protein sequence ID" value="TET43989.1"/>
    <property type="molecule type" value="Genomic_DNA"/>
</dbReference>
<evidence type="ECO:0000313" key="9">
    <source>
        <dbReference type="EMBL" id="TET43989.1"/>
    </source>
</evidence>
<dbReference type="InterPro" id="IPR007793">
    <property type="entry name" value="DivIVA_fam"/>
</dbReference>
<dbReference type="PANTHER" id="PTHR35794:SF2">
    <property type="entry name" value="CELL DIVISION PROTEIN DIVIVA"/>
    <property type="match status" value="1"/>
</dbReference>
<dbReference type="NCBIfam" id="TIGR03544">
    <property type="entry name" value="DivI1A_domain"/>
    <property type="match status" value="1"/>
</dbReference>
<gene>
    <name evidence="9" type="ORF">E3J62_11630</name>
</gene>
<keyword evidence="5 7" id="KW-0175">Coiled coil</keyword>
<feature type="compositionally biased region" description="Polar residues" evidence="8">
    <location>
        <begin position="176"/>
        <end position="185"/>
    </location>
</feature>
<feature type="coiled-coil region" evidence="7">
    <location>
        <begin position="29"/>
        <end position="63"/>
    </location>
</feature>
<dbReference type="AlphaFoldDB" id="A0A523UNJ5"/>
<keyword evidence="3" id="KW-0963">Cytoplasm</keyword>
<dbReference type="GO" id="GO:0051301">
    <property type="term" value="P:cell division"/>
    <property type="evidence" value="ECO:0007669"/>
    <property type="project" value="UniProtKB-KW"/>
</dbReference>
<feature type="coiled-coil region" evidence="7">
    <location>
        <begin position="97"/>
        <end position="124"/>
    </location>
</feature>
<evidence type="ECO:0000256" key="4">
    <source>
        <dbReference type="ARBA" id="ARBA00022618"/>
    </source>
</evidence>
<evidence type="ECO:0000256" key="7">
    <source>
        <dbReference type="SAM" id="Coils"/>
    </source>
</evidence>
<evidence type="ECO:0000256" key="6">
    <source>
        <dbReference type="ARBA" id="ARBA00023306"/>
    </source>
</evidence>
<comment type="similarity">
    <text evidence="2">Belongs to the DivIVA family.</text>
</comment>
<keyword evidence="4" id="KW-0132">Cell division</keyword>
<dbReference type="InterPro" id="IPR019933">
    <property type="entry name" value="DivIVA_domain"/>
</dbReference>